<reference evidence="2" key="1">
    <citation type="submission" date="2022-11" db="UniProtKB">
        <authorList>
            <consortium name="WormBaseParasite"/>
        </authorList>
    </citation>
    <scope>IDENTIFICATION</scope>
</reference>
<proteinExistence type="predicted"/>
<dbReference type="SUPFAM" id="SSF46966">
    <property type="entry name" value="Spectrin repeat"/>
    <property type="match status" value="1"/>
</dbReference>
<evidence type="ECO:0000313" key="2">
    <source>
        <dbReference type="WBParaSite" id="sdigi.contig88.g4030.t1"/>
    </source>
</evidence>
<keyword evidence="1" id="KW-1185">Reference proteome</keyword>
<accession>A0A915Q3V6</accession>
<organism evidence="1 2">
    <name type="scientific">Setaria digitata</name>
    <dbReference type="NCBI Taxonomy" id="48799"/>
    <lineage>
        <taxon>Eukaryota</taxon>
        <taxon>Metazoa</taxon>
        <taxon>Ecdysozoa</taxon>
        <taxon>Nematoda</taxon>
        <taxon>Chromadorea</taxon>
        <taxon>Rhabditida</taxon>
        <taxon>Spirurina</taxon>
        <taxon>Spiruromorpha</taxon>
        <taxon>Filarioidea</taxon>
        <taxon>Setariidae</taxon>
        <taxon>Setaria</taxon>
    </lineage>
</organism>
<sequence>MKGIREGMANILNWLNEESKRQSEPILLPLYIEKLIELRHQNELLRREISSRQKILTELQTDAQKIAAANPDSITSRQILDDCSDAQEKFAALLSISKAYADNIEELFAALSDFNNIQSSISEKLLCLDEKLSTTSLTNLTAMDEISDELKQLMEDDWKQMENKCKWILAVPNVSHTRSAIKKFISRVENLTSYGRNIEELCKTYNELQSKLAINLTDLETKAQTLEKHSLNPIDLAKQRSFCQQLQAEYQNCRSDFEKLNDTVSKLVEAKTIARMKMKGSVEQSEQVQAVMHEVSCMQQRCISLVSFLRSKEERISTDSEKLSEWDLQRDGLHRWISNENKRLTTDCPVTLVNEIIQTNIAKVERLEEILIKEKQLEMEEIRSKARLLMSDPSVPGTSDIACSQKALEIDWEKLNQAISTLKKWNECAKQLLEGRNFSHKI</sequence>
<dbReference type="AlphaFoldDB" id="A0A915Q3V6"/>
<evidence type="ECO:0000313" key="1">
    <source>
        <dbReference type="Proteomes" id="UP000887581"/>
    </source>
</evidence>
<dbReference type="WBParaSite" id="sdigi.contig88.g4030.t1">
    <property type="protein sequence ID" value="sdigi.contig88.g4030.t1"/>
    <property type="gene ID" value="sdigi.contig88.g4030"/>
</dbReference>
<name>A0A915Q3V6_9BILA</name>
<dbReference type="Proteomes" id="UP000887581">
    <property type="component" value="Unplaced"/>
</dbReference>
<protein>
    <submittedName>
        <fullName evidence="2">Uncharacterized protein</fullName>
    </submittedName>
</protein>